<proteinExistence type="predicted"/>
<feature type="domain" description="CCHC-type" evidence="2">
    <location>
        <begin position="23"/>
        <end position="39"/>
    </location>
</feature>
<evidence type="ECO:0000256" key="1">
    <source>
        <dbReference type="SAM" id="MobiDB-lite"/>
    </source>
</evidence>
<dbReference type="InterPro" id="IPR053253">
    <property type="entry name" value="Sex_diff_modulator"/>
</dbReference>
<evidence type="ECO:0000313" key="3">
    <source>
        <dbReference type="EMBL" id="KAG2579386.1"/>
    </source>
</evidence>
<accession>A0A8T0R249</accession>
<feature type="region of interest" description="Disordered" evidence="1">
    <location>
        <begin position="326"/>
        <end position="437"/>
    </location>
</feature>
<dbReference type="InterPro" id="IPR001878">
    <property type="entry name" value="Znf_CCHC"/>
</dbReference>
<dbReference type="GO" id="GO:0008270">
    <property type="term" value="F:zinc ion binding"/>
    <property type="evidence" value="ECO:0007669"/>
    <property type="project" value="InterPro"/>
</dbReference>
<keyword evidence="4" id="KW-1185">Reference proteome</keyword>
<feature type="compositionally biased region" description="Low complexity" evidence="1">
    <location>
        <begin position="329"/>
        <end position="349"/>
    </location>
</feature>
<feature type="compositionally biased region" description="Basic and acidic residues" evidence="1">
    <location>
        <begin position="87"/>
        <end position="97"/>
    </location>
</feature>
<evidence type="ECO:0000259" key="2">
    <source>
        <dbReference type="SMART" id="SM00343"/>
    </source>
</evidence>
<dbReference type="PANTHER" id="PTHR33087">
    <property type="entry name" value="OS07G0539200 PROTEIN"/>
    <property type="match status" value="1"/>
</dbReference>
<dbReference type="SMART" id="SM00343">
    <property type="entry name" value="ZnF_C2HC"/>
    <property type="match status" value="2"/>
</dbReference>
<dbReference type="PANTHER" id="PTHR33087:SF31">
    <property type="entry name" value="OS06G0482850 PROTEIN"/>
    <property type="match status" value="1"/>
</dbReference>
<dbReference type="Gene3D" id="4.10.60.10">
    <property type="entry name" value="Zinc finger, CCHC-type"/>
    <property type="match status" value="1"/>
</dbReference>
<comment type="caution">
    <text evidence="3">The sequence shown here is derived from an EMBL/GenBank/DDBJ whole genome shotgun (WGS) entry which is preliminary data.</text>
</comment>
<reference evidence="3" key="1">
    <citation type="submission" date="2020-05" db="EMBL/GenBank/DDBJ databases">
        <title>WGS assembly of Panicum virgatum.</title>
        <authorList>
            <person name="Lovell J.T."/>
            <person name="Jenkins J."/>
            <person name="Shu S."/>
            <person name="Juenger T.E."/>
            <person name="Schmutz J."/>
        </authorList>
    </citation>
    <scope>NUCLEOTIDE SEQUENCE</scope>
    <source>
        <strain evidence="3">AP13</strain>
    </source>
</reference>
<evidence type="ECO:0000313" key="4">
    <source>
        <dbReference type="Proteomes" id="UP000823388"/>
    </source>
</evidence>
<dbReference type="InterPro" id="IPR036875">
    <property type="entry name" value="Znf_CCHC_sf"/>
</dbReference>
<dbReference type="AlphaFoldDB" id="A0A8T0R249"/>
<dbReference type="EMBL" id="CM029048">
    <property type="protein sequence ID" value="KAG2579386.1"/>
    <property type="molecule type" value="Genomic_DNA"/>
</dbReference>
<feature type="region of interest" description="Disordered" evidence="1">
    <location>
        <begin position="38"/>
        <end position="150"/>
    </location>
</feature>
<feature type="compositionally biased region" description="Low complexity" evidence="1">
    <location>
        <begin position="112"/>
        <end position="124"/>
    </location>
</feature>
<protein>
    <recommendedName>
        <fullName evidence="2">CCHC-type domain-containing protein</fullName>
    </recommendedName>
</protein>
<sequence>MYGRCLNCLSYSHMVAQCRLPTRCFRCHGLRHLARECKRPRSPRSLASPNFVEGGRRFVRSRRSSPPPPGVRQLMATSRGRPTNRAHRQDHVREHHGSHSRSGANHDGAGDPSPQEASPEAPSPMEVDASPDSQVPDAPPLLSDEDLPAGHPMLQPCHEVCIIPRCVEMDAEEARLRLALLAMASDGSGLDVPVDAMRSAILEVSGVDGRDMVVRAFYPERFLTIFSTLADRDAALRAGWIAEADALRIPVSIEIEGIPAHAASLRTAQKILSSSCWIERLAPASEDKTDQSALRLTAWTDNPSRIPRTDVLSYPILIHLRSTADFRSRTPSTASPSPSSSDGDSGPDGNPDRSYGETRGVGPLLQGFRCHPGVVDGSATTSSLGRQSANSRPGVGSGDAPSTAFPAQVPPPPQLSPLSPPKTSARRSSMPASPLKA</sequence>
<feature type="domain" description="CCHC-type" evidence="2">
    <location>
        <begin position="4"/>
        <end position="20"/>
    </location>
</feature>
<organism evidence="3 4">
    <name type="scientific">Panicum virgatum</name>
    <name type="common">Blackwell switchgrass</name>
    <dbReference type="NCBI Taxonomy" id="38727"/>
    <lineage>
        <taxon>Eukaryota</taxon>
        <taxon>Viridiplantae</taxon>
        <taxon>Streptophyta</taxon>
        <taxon>Embryophyta</taxon>
        <taxon>Tracheophyta</taxon>
        <taxon>Spermatophyta</taxon>
        <taxon>Magnoliopsida</taxon>
        <taxon>Liliopsida</taxon>
        <taxon>Poales</taxon>
        <taxon>Poaceae</taxon>
        <taxon>PACMAD clade</taxon>
        <taxon>Panicoideae</taxon>
        <taxon>Panicodae</taxon>
        <taxon>Paniceae</taxon>
        <taxon>Panicinae</taxon>
        <taxon>Panicum</taxon>
        <taxon>Panicum sect. Hiantes</taxon>
    </lineage>
</organism>
<dbReference type="SUPFAM" id="SSF57756">
    <property type="entry name" value="Retrovirus zinc finger-like domains"/>
    <property type="match status" value="1"/>
</dbReference>
<gene>
    <name evidence="3" type="ORF">PVAP13_6NG285616</name>
</gene>
<name>A0A8T0R249_PANVG</name>
<feature type="compositionally biased region" description="Pro residues" evidence="1">
    <location>
        <begin position="408"/>
        <end position="420"/>
    </location>
</feature>
<feature type="compositionally biased region" description="Polar residues" evidence="1">
    <location>
        <begin position="378"/>
        <end position="391"/>
    </location>
</feature>
<dbReference type="Proteomes" id="UP000823388">
    <property type="component" value="Chromosome 6N"/>
</dbReference>
<dbReference type="GO" id="GO:0003676">
    <property type="term" value="F:nucleic acid binding"/>
    <property type="evidence" value="ECO:0007669"/>
    <property type="project" value="InterPro"/>
</dbReference>